<dbReference type="InterPro" id="IPR011761">
    <property type="entry name" value="ATP-grasp"/>
</dbReference>
<dbReference type="FunFam" id="3.30.470.20:FF:000058">
    <property type="entry name" value="Alpha-aminoadipate--LysW ligase LysX protein"/>
    <property type="match status" value="1"/>
</dbReference>
<comment type="pathway">
    <text evidence="9">Amino-acid biosynthesis.</text>
</comment>
<keyword evidence="3 12" id="KW-0436">Ligase</keyword>
<evidence type="ECO:0000259" key="11">
    <source>
        <dbReference type="PROSITE" id="PS50975"/>
    </source>
</evidence>
<reference evidence="12 13" key="1">
    <citation type="journal article" date="2015" name="Nature">
        <title>rRNA introns, odd ribosomes, and small enigmatic genomes across a large radiation of phyla.</title>
        <authorList>
            <person name="Brown C.T."/>
            <person name="Hug L.A."/>
            <person name="Thomas B.C."/>
            <person name="Sharon I."/>
            <person name="Castelle C.J."/>
            <person name="Singh A."/>
            <person name="Wilkins M.J."/>
            <person name="Williams K.H."/>
            <person name="Banfield J.F."/>
        </authorList>
    </citation>
    <scope>NUCLEOTIDE SEQUENCE [LARGE SCALE GENOMIC DNA]</scope>
</reference>
<evidence type="ECO:0000256" key="2">
    <source>
        <dbReference type="ARBA" id="ARBA00006239"/>
    </source>
</evidence>
<dbReference type="Pfam" id="PF22626">
    <property type="entry name" value="LysX_preATP_grasp"/>
    <property type="match status" value="1"/>
</dbReference>
<evidence type="ECO:0000256" key="9">
    <source>
        <dbReference type="ARBA" id="ARBA00029440"/>
    </source>
</evidence>
<protein>
    <submittedName>
        <fullName evidence="12">Arginine biosynthesis regulator, alpha-aminoadipate-LysW ligase LysX</fullName>
        <ecNumber evidence="12">6.3.2.-</ecNumber>
    </submittedName>
</protein>
<name>A0A0G1DMH7_9BACT</name>
<dbReference type="InterPro" id="IPR013651">
    <property type="entry name" value="ATP-grasp_RimK-type"/>
</dbReference>
<sequence>MKITLFHTTIREDEKLIMDSAKSRGLELATVDIRKSVFQPGADFGCDVALLRCLSSTIIHQAAGFFDSVEVPVVNSPAVIRICDNKFFTSLVLVKHNVPTVSFAVAFSAEEAAAAVEAVGGFPVILKSVTGSWGRLLAKINDRDALEGVIEQKMVLGSPLQKILYFQKFIEKKGRDIRVTMAGDKFMTAISREAEHWITNTARGAKAYPLKIDRQLNDICLQASRAVGGGILGIDVFGNDDGYQVNEINHTPEFKNVVRVTGSDVPGAILDYCQERLS</sequence>
<keyword evidence="4" id="KW-0028">Amino-acid biosynthesis</keyword>
<comment type="similarity">
    <text evidence="2">Belongs to the RimK family. LysX subfamily.</text>
</comment>
<evidence type="ECO:0000256" key="1">
    <source>
        <dbReference type="ARBA" id="ARBA00001946"/>
    </source>
</evidence>
<dbReference type="NCBIfam" id="TIGR02144">
    <property type="entry name" value="LysX_arch"/>
    <property type="match status" value="1"/>
</dbReference>
<dbReference type="EMBL" id="LCFP01000001">
    <property type="protein sequence ID" value="KKS98752.1"/>
    <property type="molecule type" value="Genomic_DNA"/>
</dbReference>
<proteinExistence type="inferred from homology"/>
<evidence type="ECO:0000313" key="12">
    <source>
        <dbReference type="EMBL" id="KKS98752.1"/>
    </source>
</evidence>
<dbReference type="PANTHER" id="PTHR21621">
    <property type="entry name" value="RIBOSOMAL PROTEIN S6 MODIFICATION PROTEIN"/>
    <property type="match status" value="1"/>
</dbReference>
<dbReference type="Gene3D" id="3.40.50.20">
    <property type="match status" value="1"/>
</dbReference>
<evidence type="ECO:0000256" key="4">
    <source>
        <dbReference type="ARBA" id="ARBA00022605"/>
    </source>
</evidence>
<evidence type="ECO:0000256" key="3">
    <source>
        <dbReference type="ARBA" id="ARBA00022598"/>
    </source>
</evidence>
<dbReference type="Proteomes" id="UP000034894">
    <property type="component" value="Unassembled WGS sequence"/>
</dbReference>
<dbReference type="GO" id="GO:0009085">
    <property type="term" value="P:lysine biosynthetic process"/>
    <property type="evidence" value="ECO:0007669"/>
    <property type="project" value="InterPro"/>
</dbReference>
<dbReference type="Gene3D" id="3.30.1490.20">
    <property type="entry name" value="ATP-grasp fold, A domain"/>
    <property type="match status" value="1"/>
</dbReference>
<dbReference type="SUPFAM" id="SSF52440">
    <property type="entry name" value="PreATP-grasp domain"/>
    <property type="match status" value="1"/>
</dbReference>
<evidence type="ECO:0000313" key="13">
    <source>
        <dbReference type="Proteomes" id="UP000034894"/>
    </source>
</evidence>
<keyword evidence="5" id="KW-0479">Metal-binding</keyword>
<comment type="caution">
    <text evidence="12">The sequence shown here is derived from an EMBL/GenBank/DDBJ whole genome shotgun (WGS) entry which is preliminary data.</text>
</comment>
<dbReference type="STRING" id="1618443.UV73_C0001G0273"/>
<dbReference type="NCBIfam" id="TIGR00768">
    <property type="entry name" value="rimK_fam"/>
    <property type="match status" value="1"/>
</dbReference>
<dbReference type="PANTHER" id="PTHR21621:SF2">
    <property type="entry name" value="COENZYME GAMMA-F420-2:ALPHA-L-GLUTAMATE LIGASE"/>
    <property type="match status" value="1"/>
</dbReference>
<dbReference type="PATRIC" id="fig|1618443.3.peg.272"/>
<evidence type="ECO:0000256" key="5">
    <source>
        <dbReference type="ARBA" id="ARBA00022723"/>
    </source>
</evidence>
<dbReference type="EC" id="6.3.2.-" evidence="12"/>
<keyword evidence="7 10" id="KW-0067">ATP-binding</keyword>
<dbReference type="SUPFAM" id="SSF56059">
    <property type="entry name" value="Glutathione synthetase ATP-binding domain-like"/>
    <property type="match status" value="1"/>
</dbReference>
<organism evidence="12 13">
    <name type="scientific">Candidatus Gottesmanbacteria bacterium GW2011_GWA2_43_14</name>
    <dbReference type="NCBI Taxonomy" id="1618443"/>
    <lineage>
        <taxon>Bacteria</taxon>
        <taxon>Candidatus Gottesmaniibacteriota</taxon>
    </lineage>
</organism>
<feature type="domain" description="ATP-grasp" evidence="11">
    <location>
        <begin position="90"/>
        <end position="274"/>
    </location>
</feature>
<dbReference type="InterPro" id="IPR054562">
    <property type="entry name" value="LysX/ArgX_preATP_grasp"/>
</dbReference>
<dbReference type="InterPro" id="IPR013815">
    <property type="entry name" value="ATP_grasp_subdomain_1"/>
</dbReference>
<evidence type="ECO:0000256" key="7">
    <source>
        <dbReference type="ARBA" id="ARBA00022840"/>
    </source>
</evidence>
<dbReference type="InterPro" id="IPR011870">
    <property type="entry name" value="LysX_arch"/>
</dbReference>
<evidence type="ECO:0000256" key="8">
    <source>
        <dbReference type="ARBA" id="ARBA00022842"/>
    </source>
</evidence>
<keyword evidence="8" id="KW-0460">Magnesium</keyword>
<comment type="cofactor">
    <cofactor evidence="1">
        <name>Mg(2+)</name>
        <dbReference type="ChEBI" id="CHEBI:18420"/>
    </cofactor>
</comment>
<accession>A0A0G1DMH7</accession>
<dbReference type="InterPro" id="IPR004666">
    <property type="entry name" value="Rp_bS6_RimK/Lys_biosynth_LsyX"/>
</dbReference>
<evidence type="ECO:0000256" key="10">
    <source>
        <dbReference type="PROSITE-ProRule" id="PRU00409"/>
    </source>
</evidence>
<dbReference type="InterPro" id="IPR016185">
    <property type="entry name" value="PreATP-grasp_dom_sf"/>
</dbReference>
<dbReference type="GO" id="GO:0046872">
    <property type="term" value="F:metal ion binding"/>
    <property type="evidence" value="ECO:0007669"/>
    <property type="project" value="UniProtKB-KW"/>
</dbReference>
<gene>
    <name evidence="12" type="primary">argX</name>
    <name evidence="12" type="ORF">UV73_C0001G0273</name>
</gene>
<dbReference type="Gene3D" id="3.30.470.20">
    <property type="entry name" value="ATP-grasp fold, B domain"/>
    <property type="match status" value="1"/>
</dbReference>
<dbReference type="GO" id="GO:0005524">
    <property type="term" value="F:ATP binding"/>
    <property type="evidence" value="ECO:0007669"/>
    <property type="project" value="UniProtKB-UniRule"/>
</dbReference>
<dbReference type="AlphaFoldDB" id="A0A0G1DMH7"/>
<evidence type="ECO:0000256" key="6">
    <source>
        <dbReference type="ARBA" id="ARBA00022741"/>
    </source>
</evidence>
<keyword evidence="6 10" id="KW-0547">Nucleotide-binding</keyword>
<dbReference type="GO" id="GO:0043774">
    <property type="term" value="F:coenzyme F420-2 alpha-glutamyl ligase activity"/>
    <property type="evidence" value="ECO:0007669"/>
    <property type="project" value="TreeGrafter"/>
</dbReference>
<dbReference type="PROSITE" id="PS50975">
    <property type="entry name" value="ATP_GRASP"/>
    <property type="match status" value="1"/>
</dbReference>
<dbReference type="GO" id="GO:0005737">
    <property type="term" value="C:cytoplasm"/>
    <property type="evidence" value="ECO:0007669"/>
    <property type="project" value="TreeGrafter"/>
</dbReference>
<dbReference type="Pfam" id="PF08443">
    <property type="entry name" value="RimK"/>
    <property type="match status" value="1"/>
</dbReference>